<evidence type="ECO:0000313" key="2">
    <source>
        <dbReference type="EMBL" id="VFQ78465.1"/>
    </source>
</evidence>
<dbReference type="Pfam" id="PF12937">
    <property type="entry name" value="F-box-like"/>
    <property type="match status" value="1"/>
</dbReference>
<dbReference type="OrthoDB" id="1267545at2759"/>
<accession>A0A484LQ45</accession>
<keyword evidence="3" id="KW-1185">Reference proteome</keyword>
<proteinExistence type="predicted"/>
<dbReference type="InterPro" id="IPR001810">
    <property type="entry name" value="F-box_dom"/>
</dbReference>
<protein>
    <recommendedName>
        <fullName evidence="1">F-box domain-containing protein</fullName>
    </recommendedName>
</protein>
<dbReference type="PROSITE" id="PS50181">
    <property type="entry name" value="FBOX"/>
    <property type="match status" value="1"/>
</dbReference>
<dbReference type="SUPFAM" id="SSF52047">
    <property type="entry name" value="RNI-like"/>
    <property type="match status" value="1"/>
</dbReference>
<evidence type="ECO:0000259" key="1">
    <source>
        <dbReference type="PROSITE" id="PS50181"/>
    </source>
</evidence>
<dbReference type="PANTHER" id="PTHR38926">
    <property type="entry name" value="F-BOX DOMAIN CONTAINING PROTEIN, EXPRESSED"/>
    <property type="match status" value="1"/>
</dbReference>
<dbReference type="InterPro" id="IPR036047">
    <property type="entry name" value="F-box-like_dom_sf"/>
</dbReference>
<dbReference type="Proteomes" id="UP000595140">
    <property type="component" value="Unassembled WGS sequence"/>
</dbReference>
<gene>
    <name evidence="2" type="ORF">CCAM_LOCUS20241</name>
</gene>
<dbReference type="EMBL" id="OOIL02001799">
    <property type="protein sequence ID" value="VFQ78465.1"/>
    <property type="molecule type" value="Genomic_DNA"/>
</dbReference>
<dbReference type="Gene3D" id="1.20.1280.50">
    <property type="match status" value="1"/>
</dbReference>
<dbReference type="SUPFAM" id="SSF81383">
    <property type="entry name" value="F-box domain"/>
    <property type="match status" value="1"/>
</dbReference>
<dbReference type="AlphaFoldDB" id="A0A484LQ45"/>
<dbReference type="InterPro" id="IPR032675">
    <property type="entry name" value="LRR_dom_sf"/>
</dbReference>
<feature type="domain" description="F-box" evidence="1">
    <location>
        <begin position="25"/>
        <end position="72"/>
    </location>
</feature>
<name>A0A484LQ45_9ASTE</name>
<dbReference type="CDD" id="cd22164">
    <property type="entry name" value="F-box_AtSKIP19-like"/>
    <property type="match status" value="1"/>
</dbReference>
<evidence type="ECO:0000313" key="3">
    <source>
        <dbReference type="Proteomes" id="UP000595140"/>
    </source>
</evidence>
<dbReference type="PANTHER" id="PTHR38926:SF2">
    <property type="entry name" value="F-BOX_LRR-REPEAT PROTEIN 21-RELATED"/>
    <property type="match status" value="1"/>
</dbReference>
<sequence length="223" mass="25323">MDCTNTYLIKETSGGSEDQESGNSLNRFLELPEDVIANILHRLGAYEILKNAQRVCSLWRKICKDPSMWRFIDMKHLGRYGYFGDVRNKYLETMCRQAVDMSQGQLTELHIDHFATDQLLHYISERSSMLKSLQLRGCDEVGIGFIEAAKTFPLLEELHFVYVLGVRNYIEAIGQSCPKLKSFTLSSSDYIGGPLYGYGECNDNLEALAIAKTMPGLHHLEII</sequence>
<organism evidence="2 3">
    <name type="scientific">Cuscuta campestris</name>
    <dbReference type="NCBI Taxonomy" id="132261"/>
    <lineage>
        <taxon>Eukaryota</taxon>
        <taxon>Viridiplantae</taxon>
        <taxon>Streptophyta</taxon>
        <taxon>Embryophyta</taxon>
        <taxon>Tracheophyta</taxon>
        <taxon>Spermatophyta</taxon>
        <taxon>Magnoliopsida</taxon>
        <taxon>eudicotyledons</taxon>
        <taxon>Gunneridae</taxon>
        <taxon>Pentapetalae</taxon>
        <taxon>asterids</taxon>
        <taxon>lamiids</taxon>
        <taxon>Solanales</taxon>
        <taxon>Convolvulaceae</taxon>
        <taxon>Cuscuteae</taxon>
        <taxon>Cuscuta</taxon>
        <taxon>Cuscuta subgen. Grammica</taxon>
        <taxon>Cuscuta sect. Cleistogrammica</taxon>
    </lineage>
</organism>
<reference evidence="2 3" key="1">
    <citation type="submission" date="2018-04" db="EMBL/GenBank/DDBJ databases">
        <authorList>
            <person name="Vogel A."/>
        </authorList>
    </citation>
    <scope>NUCLEOTIDE SEQUENCE [LARGE SCALE GENOMIC DNA]</scope>
</reference>
<dbReference type="Gene3D" id="3.80.10.10">
    <property type="entry name" value="Ribonuclease Inhibitor"/>
    <property type="match status" value="1"/>
</dbReference>